<gene>
    <name evidence="1" type="ORF">C0Q70_07480</name>
</gene>
<accession>A0A2T7PF76</accession>
<organism evidence="1 2">
    <name type="scientific">Pomacea canaliculata</name>
    <name type="common">Golden apple snail</name>
    <dbReference type="NCBI Taxonomy" id="400727"/>
    <lineage>
        <taxon>Eukaryota</taxon>
        <taxon>Metazoa</taxon>
        <taxon>Spiralia</taxon>
        <taxon>Lophotrochozoa</taxon>
        <taxon>Mollusca</taxon>
        <taxon>Gastropoda</taxon>
        <taxon>Caenogastropoda</taxon>
        <taxon>Architaenioglossa</taxon>
        <taxon>Ampullarioidea</taxon>
        <taxon>Ampullariidae</taxon>
        <taxon>Pomacea</taxon>
    </lineage>
</organism>
<sequence>MPDVIVTQFRLSDNDVILRLRRVPHPKMYTFGDSFEEYTHSPMESSVYVDPSRSAAFMVARSGYGDYILFVLDVGSVDNDNDKDNCKEVDEGDDEKERMVKEGNLHHKGKQLYLRPTRSRRSADDHNEHAVSPLVDIPVIDFGDDYYDTMVESTEGNDKRKLRHTPLKLLSLSTTVTTPSK</sequence>
<evidence type="ECO:0000313" key="1">
    <source>
        <dbReference type="EMBL" id="PVD32053.1"/>
    </source>
</evidence>
<reference evidence="1 2" key="1">
    <citation type="submission" date="2018-04" db="EMBL/GenBank/DDBJ databases">
        <title>The genome of golden apple snail Pomacea canaliculata provides insight into stress tolerance and invasive adaptation.</title>
        <authorList>
            <person name="Liu C."/>
            <person name="Liu B."/>
            <person name="Ren Y."/>
            <person name="Zhang Y."/>
            <person name="Wang H."/>
            <person name="Li S."/>
            <person name="Jiang F."/>
            <person name="Yin L."/>
            <person name="Zhang G."/>
            <person name="Qian W."/>
            <person name="Fan W."/>
        </authorList>
    </citation>
    <scope>NUCLEOTIDE SEQUENCE [LARGE SCALE GENOMIC DNA]</scope>
    <source>
        <strain evidence="1">SZHN2017</strain>
        <tissue evidence="1">Muscle</tissue>
    </source>
</reference>
<dbReference type="OrthoDB" id="6162121at2759"/>
<name>A0A2T7PF76_POMCA</name>
<dbReference type="EMBL" id="PZQS01000004">
    <property type="protein sequence ID" value="PVD32053.1"/>
    <property type="molecule type" value="Genomic_DNA"/>
</dbReference>
<proteinExistence type="predicted"/>
<evidence type="ECO:0000313" key="2">
    <source>
        <dbReference type="Proteomes" id="UP000245119"/>
    </source>
</evidence>
<protein>
    <submittedName>
        <fullName evidence="1">Uncharacterized protein</fullName>
    </submittedName>
</protein>
<keyword evidence="2" id="KW-1185">Reference proteome</keyword>
<dbReference type="Proteomes" id="UP000245119">
    <property type="component" value="Linkage Group LG4"/>
</dbReference>
<comment type="caution">
    <text evidence="1">The sequence shown here is derived from an EMBL/GenBank/DDBJ whole genome shotgun (WGS) entry which is preliminary data.</text>
</comment>
<dbReference type="AlphaFoldDB" id="A0A2T7PF76"/>